<evidence type="ECO:0000313" key="2">
    <source>
        <dbReference type="EMBL" id="KAH7070287.1"/>
    </source>
</evidence>
<proteinExistence type="predicted"/>
<dbReference type="OrthoDB" id="3798487at2759"/>
<gene>
    <name evidence="2" type="ORF">FB567DRAFT_455962</name>
</gene>
<dbReference type="Proteomes" id="UP000813461">
    <property type="component" value="Unassembled WGS sequence"/>
</dbReference>
<dbReference type="EMBL" id="JAGMVJ010000027">
    <property type="protein sequence ID" value="KAH7070287.1"/>
    <property type="molecule type" value="Genomic_DNA"/>
</dbReference>
<sequence length="526" mass="58724">MPAPRPPHHASILFAPFELRMYQRWRSRYIFSDLPNNNAPLPTALEYAAYQDWRAQERKRCLPRNYINASDPVDVNSEHEAEEDYGEIDGAILATECKHPIHPAHASALAASPSLSSHIEDGEITDPPLYCPVCTLKAHQTLISAIYTKWTTLGAPWRDPPTTSPAEKAVYSATLRAYQKARVDLVNTISIFSHLADQESAWSLAHPESNTSYLQPYTATTAVQTYYDGITYPAKLVDPNYISLSLTTTPHPHSSKKKVTYSPTTPLTTRHRPSTLWTRTYPTHDPASPHACPHPEGWEDTSRYTDWKYVVAQCRILFCYPDPDDEGIYKKLKYDTLNPGPNGFESETTTTNSAVHRLITVLETWMTAQTHDVQVQWVRYLRDISDIFLVWKDAKDGDGFEDRVGGDGKDVFDGFQRVPRLVGSPVEAFARRVGDIDDEEWEGAMVERKSVEGKGSEVWGDEVEVGGQANEGGGDGQVVMTDESEDGDTSSSEDGDDVDVRMADPADLDEEDDDVYGDDAAVGEFV</sequence>
<evidence type="ECO:0000313" key="3">
    <source>
        <dbReference type="Proteomes" id="UP000813461"/>
    </source>
</evidence>
<evidence type="ECO:0000256" key="1">
    <source>
        <dbReference type="SAM" id="MobiDB-lite"/>
    </source>
</evidence>
<protein>
    <submittedName>
        <fullName evidence="2">Uncharacterized protein</fullName>
    </submittedName>
</protein>
<keyword evidence="3" id="KW-1185">Reference proteome</keyword>
<feature type="compositionally biased region" description="Acidic residues" evidence="1">
    <location>
        <begin position="482"/>
        <end position="497"/>
    </location>
</feature>
<feature type="region of interest" description="Disordered" evidence="1">
    <location>
        <begin position="447"/>
        <end position="526"/>
    </location>
</feature>
<name>A0A8K0QTJ6_9PLEO</name>
<comment type="caution">
    <text evidence="2">The sequence shown here is derived from an EMBL/GenBank/DDBJ whole genome shotgun (WGS) entry which is preliminary data.</text>
</comment>
<organism evidence="2 3">
    <name type="scientific">Paraphoma chrysanthemicola</name>
    <dbReference type="NCBI Taxonomy" id="798071"/>
    <lineage>
        <taxon>Eukaryota</taxon>
        <taxon>Fungi</taxon>
        <taxon>Dikarya</taxon>
        <taxon>Ascomycota</taxon>
        <taxon>Pezizomycotina</taxon>
        <taxon>Dothideomycetes</taxon>
        <taxon>Pleosporomycetidae</taxon>
        <taxon>Pleosporales</taxon>
        <taxon>Pleosporineae</taxon>
        <taxon>Phaeosphaeriaceae</taxon>
        <taxon>Paraphoma</taxon>
    </lineage>
</organism>
<reference evidence="2" key="1">
    <citation type="journal article" date="2021" name="Nat. Commun.">
        <title>Genetic determinants of endophytism in the Arabidopsis root mycobiome.</title>
        <authorList>
            <person name="Mesny F."/>
            <person name="Miyauchi S."/>
            <person name="Thiergart T."/>
            <person name="Pickel B."/>
            <person name="Atanasova L."/>
            <person name="Karlsson M."/>
            <person name="Huettel B."/>
            <person name="Barry K.W."/>
            <person name="Haridas S."/>
            <person name="Chen C."/>
            <person name="Bauer D."/>
            <person name="Andreopoulos W."/>
            <person name="Pangilinan J."/>
            <person name="LaButti K."/>
            <person name="Riley R."/>
            <person name="Lipzen A."/>
            <person name="Clum A."/>
            <person name="Drula E."/>
            <person name="Henrissat B."/>
            <person name="Kohler A."/>
            <person name="Grigoriev I.V."/>
            <person name="Martin F.M."/>
            <person name="Hacquard S."/>
        </authorList>
    </citation>
    <scope>NUCLEOTIDE SEQUENCE</scope>
    <source>
        <strain evidence="2">MPI-SDFR-AT-0120</strain>
    </source>
</reference>
<dbReference type="AlphaFoldDB" id="A0A8K0QTJ6"/>
<feature type="compositionally biased region" description="Acidic residues" evidence="1">
    <location>
        <begin position="506"/>
        <end position="517"/>
    </location>
</feature>
<accession>A0A8K0QTJ6</accession>